<name>A0A3S9A9B0_9BACL</name>
<dbReference type="InterPro" id="IPR018490">
    <property type="entry name" value="cNMP-bd_dom_sf"/>
</dbReference>
<evidence type="ECO:0000256" key="1">
    <source>
        <dbReference type="ARBA" id="ARBA00023159"/>
    </source>
</evidence>
<dbReference type="PRINTS" id="PR00103">
    <property type="entry name" value="CAMPKINASE"/>
</dbReference>
<dbReference type="SUPFAM" id="SSF51206">
    <property type="entry name" value="cAMP-binding domain-like"/>
    <property type="match status" value="1"/>
</dbReference>
<protein>
    <submittedName>
        <fullName evidence="3">Crp/Fnr family transcriptional regulator</fullName>
    </submittedName>
</protein>
<dbReference type="CDD" id="cd00038">
    <property type="entry name" value="CAP_ED"/>
    <property type="match status" value="1"/>
</dbReference>
<dbReference type="PANTHER" id="PTHR24567">
    <property type="entry name" value="CRP FAMILY TRANSCRIPTIONAL REGULATORY PROTEIN"/>
    <property type="match status" value="1"/>
</dbReference>
<dbReference type="InterPro" id="IPR000595">
    <property type="entry name" value="cNMP-bd_dom"/>
</dbReference>
<keyword evidence="1" id="KW-0010">Activator</keyword>
<gene>
    <name evidence="3" type="ORF">EJC50_23415</name>
</gene>
<dbReference type="InterPro" id="IPR036388">
    <property type="entry name" value="WH-like_DNA-bd_sf"/>
</dbReference>
<dbReference type="InterPro" id="IPR036390">
    <property type="entry name" value="WH_DNA-bd_sf"/>
</dbReference>
<dbReference type="InterPro" id="IPR018488">
    <property type="entry name" value="cNMP-bd_CS"/>
</dbReference>
<dbReference type="Proteomes" id="UP000272528">
    <property type="component" value="Chromosome"/>
</dbReference>
<dbReference type="OrthoDB" id="9810708at2"/>
<dbReference type="KEGG" id="palb:EJC50_23415"/>
<dbReference type="PANTHER" id="PTHR24567:SF74">
    <property type="entry name" value="HTH-TYPE TRANSCRIPTIONAL REGULATOR ARCR"/>
    <property type="match status" value="1"/>
</dbReference>
<dbReference type="AlphaFoldDB" id="A0A3S9A9B0"/>
<evidence type="ECO:0000313" key="3">
    <source>
        <dbReference type="EMBL" id="AZN42300.1"/>
    </source>
</evidence>
<dbReference type="EMBL" id="CP034437">
    <property type="protein sequence ID" value="AZN42300.1"/>
    <property type="molecule type" value="Genomic_DNA"/>
</dbReference>
<proteinExistence type="predicted"/>
<dbReference type="Gene3D" id="2.60.120.10">
    <property type="entry name" value="Jelly Rolls"/>
    <property type="match status" value="1"/>
</dbReference>
<dbReference type="Gene3D" id="1.10.10.10">
    <property type="entry name" value="Winged helix-like DNA-binding domain superfamily/Winged helix DNA-binding domain"/>
    <property type="match status" value="1"/>
</dbReference>
<dbReference type="PROSITE" id="PS50042">
    <property type="entry name" value="CNMP_BINDING_3"/>
    <property type="match status" value="1"/>
</dbReference>
<dbReference type="InterPro" id="IPR014710">
    <property type="entry name" value="RmlC-like_jellyroll"/>
</dbReference>
<dbReference type="PROSITE" id="PS00889">
    <property type="entry name" value="CNMP_BINDING_2"/>
    <property type="match status" value="1"/>
</dbReference>
<accession>A0A3S9A9B0</accession>
<dbReference type="SUPFAM" id="SSF46785">
    <property type="entry name" value="Winged helix' DNA-binding domain"/>
    <property type="match status" value="1"/>
</dbReference>
<organism evidence="3 4">
    <name type="scientific">Paenibacillus albus</name>
    <dbReference type="NCBI Taxonomy" id="2495582"/>
    <lineage>
        <taxon>Bacteria</taxon>
        <taxon>Bacillati</taxon>
        <taxon>Bacillota</taxon>
        <taxon>Bacilli</taxon>
        <taxon>Bacillales</taxon>
        <taxon>Paenibacillaceae</taxon>
        <taxon>Paenibacillus</taxon>
    </lineage>
</organism>
<dbReference type="SMART" id="SM00100">
    <property type="entry name" value="cNMP"/>
    <property type="match status" value="1"/>
</dbReference>
<reference evidence="4" key="1">
    <citation type="submission" date="2018-12" db="EMBL/GenBank/DDBJ databases">
        <title>Genome sequence of Peanibacillus sp.</title>
        <authorList>
            <person name="Subramani G."/>
            <person name="Srinivasan S."/>
            <person name="Kim M.K."/>
        </authorList>
    </citation>
    <scope>NUCLEOTIDE SEQUENCE [LARGE SCALE GENOMIC DNA]</scope>
    <source>
        <strain evidence="4">18JY67-1</strain>
    </source>
</reference>
<sequence>MERLIALIELLKNVQLFESLNDEQLHHIYSIANKQSFSPGTVLFQENDHGSAFYILLKGSVKIYTRSTSGEEKVLSLIQAGESFGELSLLDGRPRSASAQTLESTTLLVIAGKAFNDLLRDQFEITRQIMAELCRRLRDTNQHVYDLTFVDSRTRVLKNVILLANRHGSRSGNIITIKVALNFNELAQMAGVTKQALSQVLRDLEDRSILKFGLNEYKLDLARLNG</sequence>
<evidence type="ECO:0000259" key="2">
    <source>
        <dbReference type="PROSITE" id="PS50042"/>
    </source>
</evidence>
<dbReference type="InterPro" id="IPR050397">
    <property type="entry name" value="Env_Response_Regulators"/>
</dbReference>
<evidence type="ECO:0000313" key="4">
    <source>
        <dbReference type="Proteomes" id="UP000272528"/>
    </source>
</evidence>
<dbReference type="Pfam" id="PF00027">
    <property type="entry name" value="cNMP_binding"/>
    <property type="match status" value="1"/>
</dbReference>
<keyword evidence="4" id="KW-1185">Reference proteome</keyword>
<feature type="domain" description="Cyclic nucleotide-binding" evidence="2">
    <location>
        <begin position="16"/>
        <end position="136"/>
    </location>
</feature>
<dbReference type="GO" id="GO:0003700">
    <property type="term" value="F:DNA-binding transcription factor activity"/>
    <property type="evidence" value="ECO:0007669"/>
    <property type="project" value="TreeGrafter"/>
</dbReference>
<dbReference type="GO" id="GO:0005829">
    <property type="term" value="C:cytosol"/>
    <property type="evidence" value="ECO:0007669"/>
    <property type="project" value="TreeGrafter"/>
</dbReference>